<dbReference type="OMA" id="CSQFFVG"/>
<reference evidence="1 2" key="1">
    <citation type="journal article" date="2011" name="Science">
        <title>Comparative functional genomics of the fission yeasts.</title>
        <authorList>
            <person name="Rhind N."/>
            <person name="Chen Z."/>
            <person name="Yassour M."/>
            <person name="Thompson D.A."/>
            <person name="Haas B.J."/>
            <person name="Habib N."/>
            <person name="Wapinski I."/>
            <person name="Roy S."/>
            <person name="Lin M.F."/>
            <person name="Heiman D.I."/>
            <person name="Young S.K."/>
            <person name="Furuya K."/>
            <person name="Guo Y."/>
            <person name="Pidoux A."/>
            <person name="Chen H.M."/>
            <person name="Robbertse B."/>
            <person name="Goldberg J.M."/>
            <person name="Aoki K."/>
            <person name="Bayne E.H."/>
            <person name="Berlin A.M."/>
            <person name="Desjardins C.A."/>
            <person name="Dobbs E."/>
            <person name="Dukaj L."/>
            <person name="Fan L."/>
            <person name="FitzGerald M.G."/>
            <person name="French C."/>
            <person name="Gujja S."/>
            <person name="Hansen K."/>
            <person name="Keifenheim D."/>
            <person name="Levin J.Z."/>
            <person name="Mosher R.A."/>
            <person name="Mueller C.A."/>
            <person name="Pfiffner J."/>
            <person name="Priest M."/>
            <person name="Russ C."/>
            <person name="Smialowska A."/>
            <person name="Swoboda P."/>
            <person name="Sykes S.M."/>
            <person name="Vaughn M."/>
            <person name="Vengrova S."/>
            <person name="Yoder R."/>
            <person name="Zeng Q."/>
            <person name="Allshire R."/>
            <person name="Baulcombe D."/>
            <person name="Birren B.W."/>
            <person name="Brown W."/>
            <person name="Ekwall K."/>
            <person name="Kellis M."/>
            <person name="Leatherwood J."/>
            <person name="Levin H."/>
            <person name="Margalit H."/>
            <person name="Martienssen R."/>
            <person name="Nieduszynski C.A."/>
            <person name="Spatafora J.W."/>
            <person name="Friedman N."/>
            <person name="Dalgaard J.Z."/>
            <person name="Baumann P."/>
            <person name="Niki H."/>
            <person name="Regev A."/>
            <person name="Nusbaum C."/>
        </authorList>
    </citation>
    <scope>NUCLEOTIDE SEQUENCE [LARGE SCALE GENOMIC DNA]</scope>
    <source>
        <strain evidence="2">OY26 / ATCC MYA-4695 / CBS 11777 / NBRC 106824 / NRRL Y48691</strain>
    </source>
</reference>
<dbReference type="STRING" id="653667.S9VUJ4"/>
<keyword evidence="1" id="KW-0689">Ribosomal protein</keyword>
<dbReference type="EMBL" id="KE546994">
    <property type="protein sequence ID" value="EPY49819.1"/>
    <property type="molecule type" value="Genomic_DNA"/>
</dbReference>
<dbReference type="Pfam" id="PF12824">
    <property type="entry name" value="MRP-L20"/>
    <property type="match status" value="1"/>
</dbReference>
<dbReference type="GeneID" id="25037610"/>
<dbReference type="GO" id="GO:0005762">
    <property type="term" value="C:mitochondrial large ribosomal subunit"/>
    <property type="evidence" value="ECO:0007669"/>
    <property type="project" value="TreeGrafter"/>
</dbReference>
<proteinExistence type="predicted"/>
<accession>S9VUJ4</accession>
<dbReference type="HOGENOM" id="CLU_1384882_0_0_1"/>
<dbReference type="OrthoDB" id="6021263at2759"/>
<gene>
    <name evidence="1" type="ORF">SPOG_03293</name>
</gene>
<keyword evidence="2" id="KW-1185">Reference proteome</keyword>
<dbReference type="RefSeq" id="XP_013025160.1">
    <property type="nucleotide sequence ID" value="XM_013169706.1"/>
</dbReference>
<dbReference type="PANTHER" id="PTHR28266:SF1">
    <property type="entry name" value="LARGE RIBOSOMAL SUBUNIT PROTEIN ML58"/>
    <property type="match status" value="1"/>
</dbReference>
<dbReference type="Proteomes" id="UP000015464">
    <property type="component" value="Unassembled WGS sequence"/>
</dbReference>
<dbReference type="GO" id="GO:0003735">
    <property type="term" value="F:structural constituent of ribosome"/>
    <property type="evidence" value="ECO:0007669"/>
    <property type="project" value="TreeGrafter"/>
</dbReference>
<evidence type="ECO:0000313" key="1">
    <source>
        <dbReference type="EMBL" id="EPY49819.1"/>
    </source>
</evidence>
<protein>
    <submittedName>
        <fullName evidence="1">Ribosomal protein subunit L20</fullName>
    </submittedName>
</protein>
<keyword evidence="1" id="KW-0687">Ribonucleoprotein</keyword>
<sequence>MFHFIKQSWMRQGILMQIRNINRLYPKMRIPKRPEVPLGTKIAEMDASADVYYNPPASSPDTRITPLLFRYDAPSTEERETLAEKIKDSLSPVVSRKAKSKGNLRFSVNHLSDEEKNAIHDLRLSDPNEWTTGALSKKFRATRLLISRICEAPKERLAAVEEELDQQKLHWGKAKRQVRREKLSRNNFRVSERVSKI</sequence>
<organism evidence="1 2">
    <name type="scientific">Schizosaccharomyces cryophilus (strain OY26 / ATCC MYA-4695 / CBS 11777 / NBRC 106824 / NRRL Y48691)</name>
    <name type="common">Fission yeast</name>
    <dbReference type="NCBI Taxonomy" id="653667"/>
    <lineage>
        <taxon>Eukaryota</taxon>
        <taxon>Fungi</taxon>
        <taxon>Dikarya</taxon>
        <taxon>Ascomycota</taxon>
        <taxon>Taphrinomycotina</taxon>
        <taxon>Schizosaccharomycetes</taxon>
        <taxon>Schizosaccharomycetales</taxon>
        <taxon>Schizosaccharomycetaceae</taxon>
        <taxon>Schizosaccharomyces</taxon>
    </lineage>
</organism>
<dbReference type="eggNOG" id="ENOG502S0A4">
    <property type="taxonomic scope" value="Eukaryota"/>
</dbReference>
<dbReference type="InterPro" id="IPR024388">
    <property type="entry name" value="Ribosomal_mL58"/>
</dbReference>
<evidence type="ECO:0000313" key="2">
    <source>
        <dbReference type="Proteomes" id="UP000015464"/>
    </source>
</evidence>
<dbReference type="AlphaFoldDB" id="S9VUJ4"/>
<name>S9VUJ4_SCHCR</name>
<dbReference type="PANTHER" id="PTHR28266">
    <property type="entry name" value="54S RIBOSOMAL PROTEIN L20, MITOCHONDRIAL"/>
    <property type="match status" value="1"/>
</dbReference>